<feature type="transmembrane region" description="Helical" evidence="1">
    <location>
        <begin position="34"/>
        <end position="57"/>
    </location>
</feature>
<feature type="transmembrane region" description="Helical" evidence="1">
    <location>
        <begin position="261"/>
        <end position="280"/>
    </location>
</feature>
<feature type="transmembrane region" description="Helical" evidence="1">
    <location>
        <begin position="143"/>
        <end position="167"/>
    </location>
</feature>
<keyword evidence="1" id="KW-0812">Transmembrane</keyword>
<dbReference type="EMBL" id="JAGSOJ010000005">
    <property type="protein sequence ID" value="MCM1992080.1"/>
    <property type="molecule type" value="Genomic_DNA"/>
</dbReference>
<name>A0A9J6P9W0_9CLOT</name>
<evidence type="ECO:0000313" key="3">
    <source>
        <dbReference type="Proteomes" id="UP001056429"/>
    </source>
</evidence>
<reference evidence="2" key="2">
    <citation type="submission" date="2021-04" db="EMBL/GenBank/DDBJ databases">
        <authorList>
            <person name="Dong X."/>
        </authorList>
    </citation>
    <scope>NUCLEOTIDE SEQUENCE</scope>
    <source>
        <strain evidence="2">ZWT</strain>
    </source>
</reference>
<dbReference type="InterPro" id="IPR038728">
    <property type="entry name" value="YkvI-like"/>
</dbReference>
<feature type="transmembrane region" description="Helical" evidence="1">
    <location>
        <begin position="219"/>
        <end position="241"/>
    </location>
</feature>
<keyword evidence="1" id="KW-1133">Transmembrane helix</keyword>
<dbReference type="Proteomes" id="UP001056429">
    <property type="component" value="Unassembled WGS sequence"/>
</dbReference>
<sequence length="351" mass="39443">MKKEIFQITTVFIGTIVGAGLASGQEITQFFSTYGLMGFTGLLICCLIYMVTCNLIVDISQKYSLSSYTELITKVGGGYFGKVTELFTSFFLISGAAIILAGSGALINQYFGVSKWLGIFIMAIVALVVLLNDTKGLIFVNSFIVPSLVLTIILIFTMYIIFFRHSISLDSLIRAREYKTYNFQGMWFLSALLYAGFNILSFTGVLVPLSKEIKNKRNFIYGIFLGAIILTIISLMINLLLTSNIPNIFKYEVPLLYIANHFKGPLEVLLLIIIWCEMFSTEISDIYSVGKTMEKKYNIPYKKCVCIILAIAIPISQLGFKRLITILYPLFGFVSVLFIIKIFIFKKNEVN</sequence>
<reference evidence="2" key="1">
    <citation type="journal article" date="2021" name="mSystems">
        <title>Bacteria and Archaea Synergistically Convert Glycine Betaine to Biogenic Methane in the Formosa Cold Seep of the South China Sea.</title>
        <authorList>
            <person name="Li L."/>
            <person name="Zhang W."/>
            <person name="Zhang S."/>
            <person name="Song L."/>
            <person name="Sun Q."/>
            <person name="Zhang H."/>
            <person name="Xiang H."/>
            <person name="Dong X."/>
        </authorList>
    </citation>
    <scope>NUCLEOTIDE SEQUENCE</scope>
    <source>
        <strain evidence="2">ZWT</strain>
    </source>
</reference>
<feature type="transmembrane region" description="Helical" evidence="1">
    <location>
        <begin position="113"/>
        <end position="131"/>
    </location>
</feature>
<dbReference type="RefSeq" id="WP_250861234.1">
    <property type="nucleotide sequence ID" value="NZ_JAGSOJ010000005.1"/>
</dbReference>
<organism evidence="2 3">
    <name type="scientific">Oceanirhabdus seepicola</name>
    <dbReference type="NCBI Taxonomy" id="2828781"/>
    <lineage>
        <taxon>Bacteria</taxon>
        <taxon>Bacillati</taxon>
        <taxon>Bacillota</taxon>
        <taxon>Clostridia</taxon>
        <taxon>Eubacteriales</taxon>
        <taxon>Clostridiaceae</taxon>
        <taxon>Oceanirhabdus</taxon>
    </lineage>
</organism>
<keyword evidence="3" id="KW-1185">Reference proteome</keyword>
<comment type="caution">
    <text evidence="2">The sequence shown here is derived from an EMBL/GenBank/DDBJ whole genome shotgun (WGS) entry which is preliminary data.</text>
</comment>
<feature type="transmembrane region" description="Helical" evidence="1">
    <location>
        <begin position="301"/>
        <end position="320"/>
    </location>
</feature>
<dbReference type="PANTHER" id="PTHR37814:SF1">
    <property type="entry name" value="MEMBRANE PROTEIN"/>
    <property type="match status" value="1"/>
</dbReference>
<evidence type="ECO:0000313" key="2">
    <source>
        <dbReference type="EMBL" id="MCM1992080.1"/>
    </source>
</evidence>
<accession>A0A9J6P9W0</accession>
<proteinExistence type="predicted"/>
<feature type="transmembrane region" description="Helical" evidence="1">
    <location>
        <begin position="187"/>
        <end position="207"/>
    </location>
</feature>
<dbReference type="PANTHER" id="PTHR37814">
    <property type="entry name" value="CONSERVED MEMBRANE PROTEIN"/>
    <property type="match status" value="1"/>
</dbReference>
<dbReference type="AlphaFoldDB" id="A0A9J6P9W0"/>
<gene>
    <name evidence="2" type="ORF">KDK92_20320</name>
</gene>
<feature type="transmembrane region" description="Helical" evidence="1">
    <location>
        <begin position="326"/>
        <end position="345"/>
    </location>
</feature>
<protein>
    <submittedName>
        <fullName evidence="2">Transporter</fullName>
    </submittedName>
</protein>
<evidence type="ECO:0000256" key="1">
    <source>
        <dbReference type="SAM" id="Phobius"/>
    </source>
</evidence>
<feature type="transmembrane region" description="Helical" evidence="1">
    <location>
        <begin position="86"/>
        <end position="107"/>
    </location>
</feature>
<keyword evidence="1" id="KW-0472">Membrane</keyword>